<dbReference type="PANTHER" id="PTHR21600:SF89">
    <property type="entry name" value="RIBOSOMAL LARGE SUBUNIT PSEUDOURIDINE SYNTHASE A"/>
    <property type="match status" value="1"/>
</dbReference>
<dbReference type="Pfam" id="PF00849">
    <property type="entry name" value="PseudoU_synth_2"/>
    <property type="match status" value="1"/>
</dbReference>
<gene>
    <name evidence="4" type="ORF">HPS54_01050</name>
</gene>
<comment type="caution">
    <text evidence="4">The sequence shown here is derived from an EMBL/GenBank/DDBJ whole genome shotgun (WGS) entry which is preliminary data.</text>
</comment>
<evidence type="ECO:0000256" key="2">
    <source>
        <dbReference type="SAM" id="MobiDB-lite"/>
    </source>
</evidence>
<evidence type="ECO:0000313" key="4">
    <source>
        <dbReference type="EMBL" id="NPE24114.1"/>
    </source>
</evidence>
<keyword evidence="5" id="KW-1185">Reference proteome</keyword>
<dbReference type="InterPro" id="IPR006224">
    <property type="entry name" value="PsdUridine_synth_RluA-like_CS"/>
</dbReference>
<dbReference type="InterPro" id="IPR006145">
    <property type="entry name" value="PsdUridine_synth_RsuA/RluA"/>
</dbReference>
<feature type="compositionally biased region" description="Basic and acidic residues" evidence="2">
    <location>
        <begin position="155"/>
        <end position="165"/>
    </location>
</feature>
<evidence type="ECO:0000259" key="3">
    <source>
        <dbReference type="Pfam" id="PF00849"/>
    </source>
</evidence>
<evidence type="ECO:0000313" key="5">
    <source>
        <dbReference type="Proteomes" id="UP000820977"/>
    </source>
</evidence>
<reference evidence="4 5" key="1">
    <citation type="submission" date="2020-05" db="EMBL/GenBank/DDBJ databases">
        <title>Distinct polysaccharide utilization as determinants for interspecies competition between intestinal Prevotella spp.</title>
        <authorList>
            <person name="Galvez E.J.C."/>
            <person name="Iljazovic A."/>
            <person name="Strowig T."/>
        </authorList>
    </citation>
    <scope>NUCLEOTIDE SEQUENCE [LARGE SCALE GENOMIC DNA]</scope>
    <source>
        <strain evidence="4 5">PCHR</strain>
    </source>
</reference>
<dbReference type="InterPro" id="IPR020103">
    <property type="entry name" value="PsdUridine_synth_cat_dom_sf"/>
</dbReference>
<dbReference type="CDD" id="cd02869">
    <property type="entry name" value="PseudoU_synth_RluA_like"/>
    <property type="match status" value="1"/>
</dbReference>
<dbReference type="PROSITE" id="PS01129">
    <property type="entry name" value="PSI_RLU"/>
    <property type="match status" value="1"/>
</dbReference>
<feature type="domain" description="Pseudouridine synthase RsuA/RluA-like" evidence="3">
    <location>
        <begin position="351"/>
        <end position="499"/>
    </location>
</feature>
<feature type="region of interest" description="Disordered" evidence="2">
    <location>
        <begin position="155"/>
        <end position="174"/>
    </location>
</feature>
<evidence type="ECO:0000256" key="1">
    <source>
        <dbReference type="SAM" id="Coils"/>
    </source>
</evidence>
<proteinExistence type="predicted"/>
<dbReference type="Gene3D" id="3.30.2350.10">
    <property type="entry name" value="Pseudouridine synthase"/>
    <property type="match status" value="1"/>
</dbReference>
<dbReference type="PANTHER" id="PTHR21600">
    <property type="entry name" value="MITOCHONDRIAL RNA PSEUDOURIDINE SYNTHASE"/>
    <property type="match status" value="1"/>
</dbReference>
<keyword evidence="1" id="KW-0175">Coiled coil</keyword>
<name>A0ABX2AY03_9BACT</name>
<dbReference type="RefSeq" id="WP_172343637.1">
    <property type="nucleotide sequence ID" value="NZ_CASYYZ010000004.1"/>
</dbReference>
<sequence length="545" mass="61748">MTFHPLSTDIPKPQKFTFPFFYEPHPLCLLAAREVQEYIETHRLCDGDKDGGKMFGVLVVEDGEGQTGYLAAYSGLLQHAGDDGFFVPPVFDAQQPGGYFKTHESEITALNIEIDRIEQSREYAEARKEAERIKAEGDERICRYREEMARAKAARDARRHSAEPVKEEEEAAMAGESQFMKAELRRMKKFYVEKTAEAARHADVLEGRIKALKRQRKEMSDALQEWLFRQYVLLNAHGEARDTIDIFMEQTGKMPPAGTGDCCAPKMLQHAFRNGLRPICMGEFWWGAPPANELRRQGHFYPSCSGKCKPLLRHMLKGIEVDTDPLSAAKAAAFCAGKEAFPDIVYEDEWLMVVNKPADFLSVPGRSERPSVLSFAKERCPDADGPMIVHRLDMATSGLLVVAKTKEVHRSLQEQFRQHSVRKRYYAVLDGAWRGAAHGTISLPLCPDIFDRPRQKVDYANGKTAITEFRVIKTEGGKTHIHLFPHTGRTHQLRVHCAHSDGLGIPIMGDELYGKKADRLHLHAEYLEFTHPVTLKRQAFEVIKN</sequence>
<accession>A0ABX2AY03</accession>
<protein>
    <submittedName>
        <fullName evidence="4">RNA pseudouridine synthase</fullName>
    </submittedName>
</protein>
<dbReference type="InterPro" id="IPR050188">
    <property type="entry name" value="RluA_PseudoU_synthase"/>
</dbReference>
<dbReference type="SUPFAM" id="SSF55120">
    <property type="entry name" value="Pseudouridine synthase"/>
    <property type="match status" value="1"/>
</dbReference>
<organism evidence="4 5">
    <name type="scientific">Xylanibacter caecicola</name>
    <dbReference type="NCBI Taxonomy" id="2736294"/>
    <lineage>
        <taxon>Bacteria</taxon>
        <taxon>Pseudomonadati</taxon>
        <taxon>Bacteroidota</taxon>
        <taxon>Bacteroidia</taxon>
        <taxon>Bacteroidales</taxon>
        <taxon>Prevotellaceae</taxon>
        <taxon>Xylanibacter</taxon>
    </lineage>
</organism>
<dbReference type="EMBL" id="JABKKJ010000001">
    <property type="protein sequence ID" value="NPE24114.1"/>
    <property type="molecule type" value="Genomic_DNA"/>
</dbReference>
<feature type="coiled-coil region" evidence="1">
    <location>
        <begin position="202"/>
        <end position="229"/>
    </location>
</feature>
<feature type="coiled-coil region" evidence="1">
    <location>
        <begin position="100"/>
        <end position="136"/>
    </location>
</feature>
<dbReference type="Proteomes" id="UP000820977">
    <property type="component" value="Unassembled WGS sequence"/>
</dbReference>